<dbReference type="Pfam" id="PF01697">
    <property type="entry name" value="Glyco_transf_92"/>
    <property type="match status" value="1"/>
</dbReference>
<comment type="similarity">
    <text evidence="2 8">Belongs to the glycosyltransferase 92 family.</text>
</comment>
<evidence type="ECO:0000256" key="3">
    <source>
        <dbReference type="ARBA" id="ARBA00022676"/>
    </source>
</evidence>
<evidence type="ECO:0000256" key="8">
    <source>
        <dbReference type="RuleBase" id="RU366017"/>
    </source>
</evidence>
<feature type="non-terminal residue" evidence="9">
    <location>
        <position position="1"/>
    </location>
</feature>
<reference evidence="9" key="1">
    <citation type="submission" date="2021-02" db="EMBL/GenBank/DDBJ databases">
        <authorList>
            <person name="Nowell W R."/>
        </authorList>
    </citation>
    <scope>NUCLEOTIDE SEQUENCE</scope>
</reference>
<sequence>QESFTLCTSPLRNKANYLVQWIEFHRLVGFSKFVIYNTTDTGNYLSTVINMYNQKYPGLVDVVQWSFSTLGLADAVSIRYFQIEALHDCLIRYGDQSEWLSAIDLDEYIVPLPPYETIVDYIHENFGRRIIGSINLKSQFFCSKNSSAYTPEEKDTNRLTIERFTFRARHLYEGGREKYLYRPRFVQYLSIHRQVIGLSKEQPSEKHITIAHYVSMTRLRAMRGCGLNETVEDISVRNRFVNKYPMTKTIVEKTFGQNKNVIVTPDSFSAADGLATLTLCQHTILTAGTFGWWGGFLSQNRLGDVLTDSKSDHTPIDSNCRQDDYFPSWFSFLNNTN</sequence>
<evidence type="ECO:0000256" key="2">
    <source>
        <dbReference type="ARBA" id="ARBA00007647"/>
    </source>
</evidence>
<dbReference type="EC" id="2.4.1.-" evidence="8"/>
<dbReference type="AlphaFoldDB" id="A0A819RYF3"/>
<keyword evidence="3 8" id="KW-0328">Glycosyltransferase</keyword>
<keyword evidence="4 8" id="KW-0808">Transferase</keyword>
<keyword evidence="7" id="KW-0472">Membrane</keyword>
<evidence type="ECO:0000256" key="1">
    <source>
        <dbReference type="ARBA" id="ARBA00004167"/>
    </source>
</evidence>
<protein>
    <recommendedName>
        <fullName evidence="8">Glycosyltransferase family 92 protein</fullName>
        <ecNumber evidence="8">2.4.1.-</ecNumber>
    </recommendedName>
</protein>
<dbReference type="GO" id="GO:0005737">
    <property type="term" value="C:cytoplasm"/>
    <property type="evidence" value="ECO:0007669"/>
    <property type="project" value="TreeGrafter"/>
</dbReference>
<dbReference type="InterPro" id="IPR002516">
    <property type="entry name" value="Glyco_trans_11"/>
</dbReference>
<dbReference type="GO" id="GO:0016020">
    <property type="term" value="C:membrane"/>
    <property type="evidence" value="ECO:0007669"/>
    <property type="project" value="UniProtKB-SubCell"/>
</dbReference>
<evidence type="ECO:0000256" key="7">
    <source>
        <dbReference type="ARBA" id="ARBA00023136"/>
    </source>
</evidence>
<dbReference type="GO" id="GO:0008107">
    <property type="term" value="F:galactoside 2-alpha-L-fucosyltransferase activity"/>
    <property type="evidence" value="ECO:0007669"/>
    <property type="project" value="InterPro"/>
</dbReference>
<evidence type="ECO:0000256" key="4">
    <source>
        <dbReference type="ARBA" id="ARBA00022679"/>
    </source>
</evidence>
<keyword evidence="6" id="KW-1133">Transmembrane helix</keyword>
<evidence type="ECO:0000313" key="10">
    <source>
        <dbReference type="Proteomes" id="UP000663881"/>
    </source>
</evidence>
<evidence type="ECO:0000256" key="5">
    <source>
        <dbReference type="ARBA" id="ARBA00022692"/>
    </source>
</evidence>
<comment type="subcellular location">
    <subcellularLocation>
        <location evidence="1">Membrane</location>
        <topology evidence="1">Single-pass membrane protein</topology>
    </subcellularLocation>
</comment>
<dbReference type="EMBL" id="CAJOAY010004068">
    <property type="protein sequence ID" value="CAF4053152.1"/>
    <property type="molecule type" value="Genomic_DNA"/>
</dbReference>
<organism evidence="9 10">
    <name type="scientific">Adineta steineri</name>
    <dbReference type="NCBI Taxonomy" id="433720"/>
    <lineage>
        <taxon>Eukaryota</taxon>
        <taxon>Metazoa</taxon>
        <taxon>Spiralia</taxon>
        <taxon>Gnathifera</taxon>
        <taxon>Rotifera</taxon>
        <taxon>Eurotatoria</taxon>
        <taxon>Bdelloidea</taxon>
        <taxon>Adinetida</taxon>
        <taxon>Adinetidae</taxon>
        <taxon>Adineta</taxon>
    </lineage>
</organism>
<dbReference type="InterPro" id="IPR008166">
    <property type="entry name" value="Glyco_transf_92"/>
</dbReference>
<dbReference type="Proteomes" id="UP000663881">
    <property type="component" value="Unassembled WGS sequence"/>
</dbReference>
<dbReference type="GO" id="GO:0005975">
    <property type="term" value="P:carbohydrate metabolic process"/>
    <property type="evidence" value="ECO:0007669"/>
    <property type="project" value="InterPro"/>
</dbReference>
<name>A0A819RYF3_9BILA</name>
<dbReference type="PANTHER" id="PTHR21461:SF87">
    <property type="entry name" value="GH12965P"/>
    <property type="match status" value="1"/>
</dbReference>
<gene>
    <name evidence="9" type="ORF">OKA104_LOCUS32916</name>
</gene>
<proteinExistence type="inferred from homology"/>
<evidence type="ECO:0000313" key="9">
    <source>
        <dbReference type="EMBL" id="CAF4053152.1"/>
    </source>
</evidence>
<accession>A0A819RYF3</accession>
<comment type="caution">
    <text evidence="9">The sequence shown here is derived from an EMBL/GenBank/DDBJ whole genome shotgun (WGS) entry which is preliminary data.</text>
</comment>
<evidence type="ECO:0000256" key="6">
    <source>
        <dbReference type="ARBA" id="ARBA00022989"/>
    </source>
</evidence>
<keyword evidence="5" id="KW-0812">Transmembrane</keyword>
<dbReference type="Pfam" id="PF01531">
    <property type="entry name" value="Glyco_transf_11"/>
    <property type="match status" value="1"/>
</dbReference>
<dbReference type="PANTHER" id="PTHR21461">
    <property type="entry name" value="GLYCOSYLTRANSFERASE FAMILY 92 PROTEIN"/>
    <property type="match status" value="1"/>
</dbReference>